<dbReference type="InterPro" id="IPR033479">
    <property type="entry name" value="dCache_1"/>
</dbReference>
<dbReference type="Gene3D" id="6.10.340.10">
    <property type="match status" value="1"/>
</dbReference>
<evidence type="ECO:0000256" key="10">
    <source>
        <dbReference type="SAM" id="MobiDB-lite"/>
    </source>
</evidence>
<feature type="transmembrane region" description="Helical" evidence="11">
    <location>
        <begin position="12"/>
        <end position="32"/>
    </location>
</feature>
<evidence type="ECO:0000256" key="3">
    <source>
        <dbReference type="ARBA" id="ARBA00022500"/>
    </source>
</evidence>
<evidence type="ECO:0000256" key="8">
    <source>
        <dbReference type="ARBA" id="ARBA00029447"/>
    </source>
</evidence>
<comment type="caution">
    <text evidence="13">The sequence shown here is derived from an EMBL/GenBank/DDBJ whole genome shotgun (WGS) entry which is preliminary data.</text>
</comment>
<dbReference type="InterPro" id="IPR004089">
    <property type="entry name" value="MCPsignal_dom"/>
</dbReference>
<dbReference type="PANTHER" id="PTHR32089:SF112">
    <property type="entry name" value="LYSOZYME-LIKE PROTEIN-RELATED"/>
    <property type="match status" value="1"/>
</dbReference>
<reference evidence="13 14" key="1">
    <citation type="submission" date="2016-10" db="EMBL/GenBank/DDBJ databases">
        <authorList>
            <person name="Varghese N."/>
            <person name="Submissions S."/>
        </authorList>
    </citation>
    <scope>NUCLEOTIDE SEQUENCE [LARGE SCALE GENOMIC DNA]</scope>
    <source>
        <strain evidence="13 14">PL 12/M</strain>
    </source>
</reference>
<accession>A0A7Z7AVY9</accession>
<dbReference type="SMART" id="SM00283">
    <property type="entry name" value="MA"/>
    <property type="match status" value="1"/>
</dbReference>
<dbReference type="GO" id="GO:0006935">
    <property type="term" value="P:chemotaxis"/>
    <property type="evidence" value="ECO:0007669"/>
    <property type="project" value="UniProtKB-KW"/>
</dbReference>
<evidence type="ECO:0000256" key="5">
    <source>
        <dbReference type="ARBA" id="ARBA00022989"/>
    </source>
</evidence>
<dbReference type="GO" id="GO:0007165">
    <property type="term" value="P:signal transduction"/>
    <property type="evidence" value="ECO:0007669"/>
    <property type="project" value="UniProtKB-KW"/>
</dbReference>
<keyword evidence="7 9" id="KW-0807">Transducer</keyword>
<feature type="domain" description="Methyl-accepting transducer" evidence="12">
    <location>
        <begin position="407"/>
        <end position="643"/>
    </location>
</feature>
<evidence type="ECO:0000256" key="9">
    <source>
        <dbReference type="PROSITE-ProRule" id="PRU00284"/>
    </source>
</evidence>
<evidence type="ECO:0000256" key="2">
    <source>
        <dbReference type="ARBA" id="ARBA00022475"/>
    </source>
</evidence>
<protein>
    <submittedName>
        <fullName evidence="13">Methyl-accepting chemotaxis sensory transducer with Cache sensor</fullName>
    </submittedName>
</protein>
<dbReference type="GO" id="GO:0005886">
    <property type="term" value="C:plasma membrane"/>
    <property type="evidence" value="ECO:0007669"/>
    <property type="project" value="UniProtKB-SubCell"/>
</dbReference>
<keyword evidence="6 11" id="KW-0472">Membrane</keyword>
<dbReference type="AlphaFoldDB" id="A0A7Z7AVY9"/>
<evidence type="ECO:0000256" key="4">
    <source>
        <dbReference type="ARBA" id="ARBA00022692"/>
    </source>
</evidence>
<feature type="transmembrane region" description="Helical" evidence="11">
    <location>
        <begin position="312"/>
        <end position="331"/>
    </location>
</feature>
<evidence type="ECO:0000256" key="1">
    <source>
        <dbReference type="ARBA" id="ARBA00004651"/>
    </source>
</evidence>
<comment type="subcellular location">
    <subcellularLocation>
        <location evidence="1">Cell membrane</location>
        <topology evidence="1">Multi-pass membrane protein</topology>
    </subcellularLocation>
</comment>
<dbReference type="CDD" id="cd12912">
    <property type="entry name" value="PDC2_MCP_like"/>
    <property type="match status" value="1"/>
</dbReference>
<dbReference type="Gene3D" id="3.30.450.20">
    <property type="entry name" value="PAS domain"/>
    <property type="match status" value="2"/>
</dbReference>
<dbReference type="EMBL" id="FNCA01000003">
    <property type="protein sequence ID" value="SDF69997.1"/>
    <property type="molecule type" value="Genomic_DNA"/>
</dbReference>
<name>A0A7Z7AVY9_9EURY</name>
<dbReference type="PANTHER" id="PTHR32089">
    <property type="entry name" value="METHYL-ACCEPTING CHEMOTAXIS PROTEIN MCPB"/>
    <property type="match status" value="1"/>
</dbReference>
<dbReference type="PROSITE" id="PS50111">
    <property type="entry name" value="CHEMOTAXIS_TRANSDUC_2"/>
    <property type="match status" value="1"/>
</dbReference>
<evidence type="ECO:0000313" key="13">
    <source>
        <dbReference type="EMBL" id="SDF69997.1"/>
    </source>
</evidence>
<organism evidence="13 14">
    <name type="scientific">Methanolobus vulcani</name>
    <dbReference type="NCBI Taxonomy" id="38026"/>
    <lineage>
        <taxon>Archaea</taxon>
        <taxon>Methanobacteriati</taxon>
        <taxon>Methanobacteriota</taxon>
        <taxon>Stenosarchaea group</taxon>
        <taxon>Methanomicrobia</taxon>
        <taxon>Methanosarcinales</taxon>
        <taxon>Methanosarcinaceae</taxon>
        <taxon>Methanolobus</taxon>
    </lineage>
</organism>
<dbReference type="SUPFAM" id="SSF58104">
    <property type="entry name" value="Methyl-accepting chemotaxis protein (MCP) signaling domain"/>
    <property type="match status" value="1"/>
</dbReference>
<dbReference type="Gene3D" id="1.10.287.950">
    <property type="entry name" value="Methyl-accepting chemotaxis protein"/>
    <property type="match status" value="1"/>
</dbReference>
<keyword evidence="3" id="KW-0145">Chemotaxis</keyword>
<evidence type="ECO:0000313" key="14">
    <source>
        <dbReference type="Proteomes" id="UP000199259"/>
    </source>
</evidence>
<proteinExistence type="inferred from homology"/>
<gene>
    <name evidence="13" type="ORF">SAMN04488589_1162</name>
</gene>
<dbReference type="Pfam" id="PF02743">
    <property type="entry name" value="dCache_1"/>
    <property type="match status" value="1"/>
</dbReference>
<keyword evidence="2" id="KW-1003">Cell membrane</keyword>
<keyword evidence="14" id="KW-1185">Reference proteome</keyword>
<comment type="similarity">
    <text evidence="8">Belongs to the methyl-accepting chemotaxis (MCP) protein family.</text>
</comment>
<feature type="region of interest" description="Disordered" evidence="10">
    <location>
        <begin position="699"/>
        <end position="718"/>
    </location>
</feature>
<dbReference type="CDD" id="cd12913">
    <property type="entry name" value="PDC1_MCP_like"/>
    <property type="match status" value="1"/>
</dbReference>
<dbReference type="Proteomes" id="UP000199259">
    <property type="component" value="Unassembled WGS sequence"/>
</dbReference>
<dbReference type="CDD" id="cd11386">
    <property type="entry name" value="MCP_signal"/>
    <property type="match status" value="1"/>
</dbReference>
<sequence length="718" mass="78143">MDFKKMNIRNRLLLYIVTSIIILMAISTYVTVQKVTEQETTMAFSEAESVAKSYAYYYDSDMRSNQMLAQTMATTMENYDTGNRDEVNSILKNLLEENQGLLGTYVAYESNAFDGQDSEYVNDQGHDSTGRFIPYWSRIGGSVALDPLAGYETDDYYQLPKTLKQDVILEPFMYNGVMMISYVSPIIKDGSFVGIAGVDVSLNYIDDEVSKVSIFDTGYAFMVSNTGLFMSHPTEKNWIGTKTLADLNDPEINKMAADIAKGISGRIEVTDPTTGKDVVMIYSPVKTADFAFVLTVPKQEMFAGAMELRNQLIVISIIAIIAMAGIAYLIARSITKPIENIVDDFEKISTDALEGKLNRKAETNVGIDFEAIPRGLNEIMHTMTGIITDISRNSNVIASTSEQMSAAIEEVTATSEDVSRTVGEIALGANEQSTKTDDISRAMSDMSLSVQDIATNAQISAEIAIESSEKTKDVGNRSEELIKQMEEIQKSSMESVDAIKGLESKSKMIGEIVSLITNIADQTNLLALNAAIEAARAGEHGKGFAVVADEVRKLAEESGNAASQISDLINEIQIETNVVVDSVEKGNTTVHEGVTALNETVNAMREIVEGSIKVSEMVQNIAAAAQEQSASIEEITASIEDVTSISQETAAGTEQTSASVEQQNASMHELAQSSQELAGMAVAMQEMVSKFVLDSEEQVMHEDAPKNAPKFEGNKKGL</sequence>
<evidence type="ECO:0000256" key="7">
    <source>
        <dbReference type="ARBA" id="ARBA00023224"/>
    </source>
</evidence>
<keyword evidence="4 11" id="KW-0812">Transmembrane</keyword>
<evidence type="ECO:0000256" key="11">
    <source>
        <dbReference type="SAM" id="Phobius"/>
    </source>
</evidence>
<evidence type="ECO:0000256" key="6">
    <source>
        <dbReference type="ARBA" id="ARBA00023136"/>
    </source>
</evidence>
<dbReference type="Pfam" id="PF00015">
    <property type="entry name" value="MCPsignal"/>
    <property type="match status" value="1"/>
</dbReference>
<dbReference type="FunFam" id="1.10.287.950:FF:000001">
    <property type="entry name" value="Methyl-accepting chemotaxis sensory transducer"/>
    <property type="match status" value="1"/>
</dbReference>
<evidence type="ECO:0000259" key="12">
    <source>
        <dbReference type="PROSITE" id="PS50111"/>
    </source>
</evidence>
<keyword evidence="5 11" id="KW-1133">Transmembrane helix</keyword>